<gene>
    <name evidence="1" type="ORF">GCM10010345_87800</name>
</gene>
<dbReference type="SUPFAM" id="SSF51679">
    <property type="entry name" value="Bacterial luciferase-like"/>
    <property type="match status" value="1"/>
</dbReference>
<sequence>MNETRGYQVQGDPERVSARLAELADQFGADELMLFTPVYEPKDRARSFELITVRA</sequence>
<accession>A0ABQ3DAP9</accession>
<name>A0ABQ3DAP9_9ACTN</name>
<comment type="caution">
    <text evidence="1">The sequence shown here is derived from an EMBL/GenBank/DDBJ whole genome shotgun (WGS) entry which is preliminary data.</text>
</comment>
<dbReference type="EMBL" id="BMVN01000076">
    <property type="protein sequence ID" value="GHA71031.1"/>
    <property type="molecule type" value="Genomic_DNA"/>
</dbReference>
<evidence type="ECO:0000313" key="2">
    <source>
        <dbReference type="Proteomes" id="UP000653644"/>
    </source>
</evidence>
<dbReference type="InterPro" id="IPR036661">
    <property type="entry name" value="Luciferase-like_sf"/>
</dbReference>
<dbReference type="RefSeq" id="WP_306433540.1">
    <property type="nucleotide sequence ID" value="NZ_BMVN01000076.1"/>
</dbReference>
<organism evidence="1 2">
    <name type="scientific">Streptomyces canarius</name>
    <dbReference type="NCBI Taxonomy" id="285453"/>
    <lineage>
        <taxon>Bacteria</taxon>
        <taxon>Bacillati</taxon>
        <taxon>Actinomycetota</taxon>
        <taxon>Actinomycetes</taxon>
        <taxon>Kitasatosporales</taxon>
        <taxon>Streptomycetaceae</taxon>
        <taxon>Streptomyces</taxon>
    </lineage>
</organism>
<proteinExistence type="predicted"/>
<dbReference type="Proteomes" id="UP000653644">
    <property type="component" value="Unassembled WGS sequence"/>
</dbReference>
<keyword evidence="2" id="KW-1185">Reference proteome</keyword>
<protein>
    <submittedName>
        <fullName evidence="1">Uncharacterized protein</fullName>
    </submittedName>
</protein>
<evidence type="ECO:0000313" key="1">
    <source>
        <dbReference type="EMBL" id="GHA71031.1"/>
    </source>
</evidence>
<reference evidence="2" key="1">
    <citation type="journal article" date="2019" name="Int. J. Syst. Evol. Microbiol.">
        <title>The Global Catalogue of Microorganisms (GCM) 10K type strain sequencing project: providing services to taxonomists for standard genome sequencing and annotation.</title>
        <authorList>
            <consortium name="The Broad Institute Genomics Platform"/>
            <consortium name="The Broad Institute Genome Sequencing Center for Infectious Disease"/>
            <person name="Wu L."/>
            <person name="Ma J."/>
        </authorList>
    </citation>
    <scope>NUCLEOTIDE SEQUENCE [LARGE SCALE GENOMIC DNA]</scope>
    <source>
        <strain evidence="2">JCM 4733</strain>
    </source>
</reference>
<dbReference type="Gene3D" id="3.20.20.30">
    <property type="entry name" value="Luciferase-like domain"/>
    <property type="match status" value="1"/>
</dbReference>